<gene>
    <name evidence="1" type="ORF">CCC_03250</name>
</gene>
<evidence type="ECO:0000313" key="2">
    <source>
        <dbReference type="Proteomes" id="UP000031971"/>
    </source>
</evidence>
<comment type="caution">
    <text evidence="1">The sequence shown here is derived from an EMBL/GenBank/DDBJ whole genome shotgun (WGS) entry which is preliminary data.</text>
</comment>
<name>A0A0C2UGI5_PARME</name>
<reference evidence="1 2" key="1">
    <citation type="submission" date="2015-01" db="EMBL/GenBank/DDBJ databases">
        <title>Genome Sequence of Magnetospirillum magnetotacticum Strain MS-1.</title>
        <authorList>
            <person name="Marinov G.K."/>
            <person name="Smalley M.D."/>
            <person name="DeSalvo G."/>
        </authorList>
    </citation>
    <scope>NUCLEOTIDE SEQUENCE [LARGE SCALE GENOMIC DNA]</scope>
    <source>
        <strain evidence="1 2">MS-1</strain>
    </source>
</reference>
<dbReference type="EMBL" id="JXSL01000009">
    <property type="protein sequence ID" value="KIM00648.1"/>
    <property type="molecule type" value="Genomic_DNA"/>
</dbReference>
<dbReference type="Proteomes" id="UP000031971">
    <property type="component" value="Unassembled WGS sequence"/>
</dbReference>
<sequence length="67" mass="7467">MPALDALRPCPAFSPRIGRPFIPRRHATLISKIGHAPSTARDSHFAPLCMIRPIARKGQYTAFTLRN</sequence>
<keyword evidence="2" id="KW-1185">Reference proteome</keyword>
<protein>
    <submittedName>
        <fullName evidence="1">Uncharacterized protein</fullName>
    </submittedName>
</protein>
<organism evidence="1 2">
    <name type="scientific">Paramagnetospirillum magnetotacticum MS-1</name>
    <dbReference type="NCBI Taxonomy" id="272627"/>
    <lineage>
        <taxon>Bacteria</taxon>
        <taxon>Pseudomonadati</taxon>
        <taxon>Pseudomonadota</taxon>
        <taxon>Alphaproteobacteria</taxon>
        <taxon>Rhodospirillales</taxon>
        <taxon>Magnetospirillaceae</taxon>
        <taxon>Paramagnetospirillum</taxon>
    </lineage>
</organism>
<proteinExistence type="predicted"/>
<evidence type="ECO:0000313" key="1">
    <source>
        <dbReference type="EMBL" id="KIM00648.1"/>
    </source>
</evidence>
<dbReference type="AlphaFoldDB" id="A0A0C2UGI5"/>
<accession>A0A0C2UGI5</accession>